<organism evidence="3 4">
    <name type="scientific">Aromia moschata</name>
    <dbReference type="NCBI Taxonomy" id="1265417"/>
    <lineage>
        <taxon>Eukaryota</taxon>
        <taxon>Metazoa</taxon>
        <taxon>Ecdysozoa</taxon>
        <taxon>Arthropoda</taxon>
        <taxon>Hexapoda</taxon>
        <taxon>Insecta</taxon>
        <taxon>Pterygota</taxon>
        <taxon>Neoptera</taxon>
        <taxon>Endopterygota</taxon>
        <taxon>Coleoptera</taxon>
        <taxon>Polyphaga</taxon>
        <taxon>Cucujiformia</taxon>
        <taxon>Chrysomeloidea</taxon>
        <taxon>Cerambycidae</taxon>
        <taxon>Cerambycinae</taxon>
        <taxon>Callichromatini</taxon>
        <taxon>Aromia</taxon>
    </lineage>
</organism>
<accession>A0AAV8ZG07</accession>
<dbReference type="GO" id="GO:0005654">
    <property type="term" value="C:nucleoplasm"/>
    <property type="evidence" value="ECO:0007669"/>
    <property type="project" value="TreeGrafter"/>
</dbReference>
<evidence type="ECO:0000259" key="2">
    <source>
        <dbReference type="PROSITE" id="PS50954"/>
    </source>
</evidence>
<feature type="non-terminal residue" evidence="3">
    <location>
        <position position="1"/>
    </location>
</feature>
<feature type="region of interest" description="Disordered" evidence="1">
    <location>
        <begin position="87"/>
        <end position="124"/>
    </location>
</feature>
<protein>
    <recommendedName>
        <fullName evidence="2">LEM domain-containing protein</fullName>
    </recommendedName>
</protein>
<evidence type="ECO:0000313" key="3">
    <source>
        <dbReference type="EMBL" id="KAJ8962653.1"/>
    </source>
</evidence>
<proteinExistence type="predicted"/>
<evidence type="ECO:0000256" key="1">
    <source>
        <dbReference type="SAM" id="MobiDB-lite"/>
    </source>
</evidence>
<dbReference type="InterPro" id="IPR003887">
    <property type="entry name" value="LEM_dom"/>
</dbReference>
<dbReference type="Pfam" id="PF03020">
    <property type="entry name" value="LEM"/>
    <property type="match status" value="1"/>
</dbReference>
<comment type="caution">
    <text evidence="3">The sequence shown here is derived from an EMBL/GenBank/DDBJ whole genome shotgun (WGS) entry which is preliminary data.</text>
</comment>
<dbReference type="CDD" id="cd12934">
    <property type="entry name" value="LEM"/>
    <property type="match status" value="1"/>
</dbReference>
<dbReference type="SUPFAM" id="SSF63451">
    <property type="entry name" value="LEM domain"/>
    <property type="match status" value="1"/>
</dbReference>
<name>A0AAV8ZG07_9CUCU</name>
<dbReference type="Pfam" id="PF22945">
    <property type="entry name" value="LEM-3_GIY-YIG"/>
    <property type="match status" value="1"/>
</dbReference>
<dbReference type="InterPro" id="IPR011015">
    <property type="entry name" value="LEM/LEM-like_dom_sf"/>
</dbReference>
<gene>
    <name evidence="3" type="ORF">NQ318_001047</name>
</gene>
<dbReference type="Gene3D" id="1.10.720.40">
    <property type="match status" value="1"/>
</dbReference>
<dbReference type="Proteomes" id="UP001162162">
    <property type="component" value="Unassembled WGS sequence"/>
</dbReference>
<dbReference type="GO" id="GO:0004520">
    <property type="term" value="F:DNA endonuclease activity"/>
    <property type="evidence" value="ECO:0007669"/>
    <property type="project" value="TreeGrafter"/>
</dbReference>
<feature type="compositionally biased region" description="Polar residues" evidence="1">
    <location>
        <begin position="97"/>
        <end position="114"/>
    </location>
</feature>
<dbReference type="GO" id="GO:0000724">
    <property type="term" value="P:double-strand break repair via homologous recombination"/>
    <property type="evidence" value="ECO:0007669"/>
    <property type="project" value="TreeGrafter"/>
</dbReference>
<sequence length="637" mass="71897">ANRLFLLHPAMLLNYLHSYCYTRFIVTDKVLVNNGQAVAEYEIVSERATNSITKEKNLQDLQNLPQSNAAEYVMNWFSTHVEAPANSVSGPPFTKLPRSTGSSTTEDSLGSFESSVDESENEHLKRTKLQNITFRKTYRKKRKVAKDKSASKRVDVVSKASNVDPPLPDISQLCTSFENAEEFTKEENFSKESGIRTPDTKATSIEAQTPNDGGLVKVQDASSDYLTCSSNSLFEKNVFETTEDVSVDIFTADESKSVRSLQSYIAKSEGVCSSDLSFVSVSEVYKYVDNDEGIVLYEKRLLKTSSEYNGSVKSSSFSSKLSSLPDTVDYDIESLRKELTSHGYNPGPITVTTKRVYLKKTSPVKETSNLGQRNQDPLRIEEKRSKKFSSQLAYSVELEKTLRDANWHADLTVYKSLEAMVVKQFGTPDPARKWREGVSKSSFTYLLLDPRVTNNLPCRAELLQPKEIWETFLSAVFYIGKGKRARPYSHLYEAVTLWRQGNFTADSKKIQHIIDIWNSNGGVICLHVFQNIIPVEAYTRGGRHDIRPEGRESHQHQAGRLLRDSGHLAAEAEETVWGVPVVQGDDDLPERGREAAMPFRYKLTIFIEFKLIVCTYVYRILYFGVTACTCNVMGWQI</sequence>
<dbReference type="PANTHER" id="PTHR46427">
    <property type="entry name" value="ANKYRIN REPEAT AND LEM DOMAIN-CONTAINING PROTEIN 1"/>
    <property type="match status" value="1"/>
</dbReference>
<dbReference type="InterPro" id="IPR034998">
    <property type="entry name" value="ANKLE1"/>
</dbReference>
<dbReference type="PROSITE" id="PS50954">
    <property type="entry name" value="LEM"/>
    <property type="match status" value="1"/>
</dbReference>
<evidence type="ECO:0000313" key="4">
    <source>
        <dbReference type="Proteomes" id="UP001162162"/>
    </source>
</evidence>
<dbReference type="SMART" id="SM00540">
    <property type="entry name" value="LEM"/>
    <property type="match status" value="1"/>
</dbReference>
<dbReference type="GO" id="GO:0000712">
    <property type="term" value="P:resolution of meiotic recombination intermediates"/>
    <property type="evidence" value="ECO:0007669"/>
    <property type="project" value="TreeGrafter"/>
</dbReference>
<keyword evidence="4" id="KW-1185">Reference proteome</keyword>
<dbReference type="CDD" id="cd10454">
    <property type="entry name" value="GIY-YIG_COG3680_Meta"/>
    <property type="match status" value="1"/>
</dbReference>
<dbReference type="PANTHER" id="PTHR46427:SF1">
    <property type="entry name" value="ANKYRIN REPEAT AND LEM DOMAIN-CONTAINING PROTEIN 1"/>
    <property type="match status" value="1"/>
</dbReference>
<feature type="domain" description="LEM" evidence="2">
    <location>
        <begin position="324"/>
        <end position="368"/>
    </location>
</feature>
<dbReference type="AlphaFoldDB" id="A0AAV8ZG07"/>
<reference evidence="3" key="1">
    <citation type="journal article" date="2023" name="Insect Mol. Biol.">
        <title>Genome sequencing provides insights into the evolution of gene families encoding plant cell wall-degrading enzymes in longhorned beetles.</title>
        <authorList>
            <person name="Shin N.R."/>
            <person name="Okamura Y."/>
            <person name="Kirsch R."/>
            <person name="Pauchet Y."/>
        </authorList>
    </citation>
    <scope>NUCLEOTIDE SEQUENCE</scope>
    <source>
        <strain evidence="3">AMC_N1</strain>
    </source>
</reference>
<dbReference type="EMBL" id="JAPWTK010000002">
    <property type="protein sequence ID" value="KAJ8962653.1"/>
    <property type="molecule type" value="Genomic_DNA"/>
</dbReference>
<dbReference type="GO" id="GO:0005737">
    <property type="term" value="C:cytoplasm"/>
    <property type="evidence" value="ECO:0007669"/>
    <property type="project" value="TreeGrafter"/>
</dbReference>